<accession>A0ABW5S220</accession>
<keyword evidence="1" id="KW-1133">Transmembrane helix</keyword>
<dbReference type="Proteomes" id="UP001597399">
    <property type="component" value="Unassembled WGS sequence"/>
</dbReference>
<reference evidence="3" key="1">
    <citation type="journal article" date="2019" name="Int. J. Syst. Evol. Microbiol.">
        <title>The Global Catalogue of Microorganisms (GCM) 10K type strain sequencing project: providing services to taxonomists for standard genome sequencing and annotation.</title>
        <authorList>
            <consortium name="The Broad Institute Genomics Platform"/>
            <consortium name="The Broad Institute Genome Sequencing Center for Infectious Disease"/>
            <person name="Wu L."/>
            <person name="Ma J."/>
        </authorList>
    </citation>
    <scope>NUCLEOTIDE SEQUENCE [LARGE SCALE GENOMIC DNA]</scope>
    <source>
        <strain evidence="3">TISTR 2466</strain>
    </source>
</reference>
<name>A0ABW5S220_9BACL</name>
<keyword evidence="1" id="KW-0472">Membrane</keyword>
<evidence type="ECO:0000313" key="2">
    <source>
        <dbReference type="EMBL" id="MFD2693835.1"/>
    </source>
</evidence>
<keyword evidence="3" id="KW-1185">Reference proteome</keyword>
<feature type="transmembrane region" description="Helical" evidence="1">
    <location>
        <begin position="115"/>
        <end position="135"/>
    </location>
</feature>
<comment type="caution">
    <text evidence="2">The sequence shown here is derived from an EMBL/GenBank/DDBJ whole genome shotgun (WGS) entry which is preliminary data.</text>
</comment>
<proteinExistence type="predicted"/>
<dbReference type="InterPro" id="IPR021359">
    <property type="entry name" value="DUF2812"/>
</dbReference>
<dbReference type="RefSeq" id="WP_253061326.1">
    <property type="nucleotide sequence ID" value="NZ_JAMXWM010000008.1"/>
</dbReference>
<feature type="transmembrane region" description="Helical" evidence="1">
    <location>
        <begin position="147"/>
        <end position="166"/>
    </location>
</feature>
<organism evidence="2 3">
    <name type="scientific">Sporolactobacillus shoreicorticis</name>
    <dbReference type="NCBI Taxonomy" id="1923877"/>
    <lineage>
        <taxon>Bacteria</taxon>
        <taxon>Bacillati</taxon>
        <taxon>Bacillota</taxon>
        <taxon>Bacilli</taxon>
        <taxon>Bacillales</taxon>
        <taxon>Sporolactobacillaceae</taxon>
        <taxon>Sporolactobacillus</taxon>
    </lineage>
</organism>
<protein>
    <submittedName>
        <fullName evidence="2">DUF2812 domain-containing protein</fullName>
    </submittedName>
</protein>
<sequence length="185" mass="22400">MNKVVYRMFWDYEREEEWLNQMAAHRWALTRYFWARYEFEPCQSGEYIYRIELLEKSKKDRKSGEYLQLLKETGIMPIAFYMNWVYLRKPADRGPFQLYTDLDSRIAHYRRIKNMWYAIILAELAAAGINFYIGLTDLLYETRLSGWINFAVGVLLLIGGGMLFLYNRRLERKIKQLEDEHLVHE</sequence>
<dbReference type="Pfam" id="PF11193">
    <property type="entry name" value="DUF2812"/>
    <property type="match status" value="1"/>
</dbReference>
<keyword evidence="1" id="KW-0812">Transmembrane</keyword>
<gene>
    <name evidence="2" type="ORF">ACFSUE_09390</name>
</gene>
<dbReference type="EMBL" id="JBHUMQ010000023">
    <property type="protein sequence ID" value="MFD2693835.1"/>
    <property type="molecule type" value="Genomic_DNA"/>
</dbReference>
<evidence type="ECO:0000256" key="1">
    <source>
        <dbReference type="SAM" id="Phobius"/>
    </source>
</evidence>
<evidence type="ECO:0000313" key="3">
    <source>
        <dbReference type="Proteomes" id="UP001597399"/>
    </source>
</evidence>